<dbReference type="PANTHER" id="PTHR40788:SF2">
    <property type="entry name" value="CLR5 DOMAIN-CONTAINING PROTEIN"/>
    <property type="match status" value="1"/>
</dbReference>
<dbReference type="AlphaFoldDB" id="A0AAN6QPK3"/>
<reference evidence="1" key="1">
    <citation type="journal article" date="2023" name="Mol. Phylogenet. Evol.">
        <title>Genome-scale phylogeny and comparative genomics of the fungal order Sordariales.</title>
        <authorList>
            <person name="Hensen N."/>
            <person name="Bonometti L."/>
            <person name="Westerberg I."/>
            <person name="Brannstrom I.O."/>
            <person name="Guillou S."/>
            <person name="Cros-Aarteil S."/>
            <person name="Calhoun S."/>
            <person name="Haridas S."/>
            <person name="Kuo A."/>
            <person name="Mondo S."/>
            <person name="Pangilinan J."/>
            <person name="Riley R."/>
            <person name="LaButti K."/>
            <person name="Andreopoulos B."/>
            <person name="Lipzen A."/>
            <person name="Chen C."/>
            <person name="Yan M."/>
            <person name="Daum C."/>
            <person name="Ng V."/>
            <person name="Clum A."/>
            <person name="Steindorff A."/>
            <person name="Ohm R.A."/>
            <person name="Martin F."/>
            <person name="Silar P."/>
            <person name="Natvig D.O."/>
            <person name="Lalanne C."/>
            <person name="Gautier V."/>
            <person name="Ament-Velasquez S.L."/>
            <person name="Kruys A."/>
            <person name="Hutchinson M.I."/>
            <person name="Powell A.J."/>
            <person name="Barry K."/>
            <person name="Miller A.N."/>
            <person name="Grigoriev I.V."/>
            <person name="Debuchy R."/>
            <person name="Gladieux P."/>
            <person name="Hiltunen Thoren M."/>
            <person name="Johannesson H."/>
        </authorList>
    </citation>
    <scope>NUCLEOTIDE SEQUENCE</scope>
    <source>
        <strain evidence="1">CBS 508.74</strain>
    </source>
</reference>
<comment type="caution">
    <text evidence="1">The sequence shown here is derived from an EMBL/GenBank/DDBJ whole genome shotgun (WGS) entry which is preliminary data.</text>
</comment>
<dbReference type="RefSeq" id="XP_064667722.1">
    <property type="nucleotide sequence ID" value="XM_064818874.1"/>
</dbReference>
<sequence length="807" mass="92633">MAHLNMPYEVDSFHFAQLLGPGFPIPAYESPGDVRKEARERSRIIHKTFNSLHAIVTRHEETIQKRWLKKSGQQKRKILLECWPGMSAVHRPDFEAFRKETKEQRVRGTKYREAFVWPYINQEDLSKPKSLLLLLNARARHHPSHFAATDSTANHFGKVTHAIQPVYLNEYVMILNGATDPAKYGELIAWDDHPDAFEWMHTQKQFLPGDGLLVLETQERILRFLLDFVRVILHDIPEDRLTSETYPVQPELHLKTEVEANGFESLVVMAAEAPYRLPSRIDFKRMELLLEARVSAAKDHIWALREEPDYFADKILEIRDNSIEMLKDTKGNIHPALRPGVGPVVMARAIPNLVLEAYAELEFFTELHRQAKKLRLLHDKYAPTLSPAKDLPEDFLDGLLTFRHLLGQAAKEPLGVLRYSAVGSPPLRRFFVRKPPANATAARVMFEVAPRPGATPTKVEEQVIWLLRTLWEDSETLFFAQMPLVLDELERLIQAEPQAADLISSRIAEVISNASIIAQCMAQVNQYQPWARAFESAEVEKIEAIKERYAAWEKPLVSMIGGIKEKNFTRIAHLAETSDRRFFYPSEKRRTKENVEALRRAEQNLDEFWRAVDEINRMLQRTPEWVDNATITKKQSQRNDASTSVESLVRPLSTLYFSGETAPKQKVATTAKVKTKTKGEAKDTILTPVPDENVDKKAEPTPIRVDSRALKVFRTLFFNPGVTSTRGEVSWQDSIYAMTSTGIFSAEKLYGSAWQFQRLDTESQTRIQFHQPHPRGKIPFTMARRMGRRLTRAFGWIGDMFVLRGNE</sequence>
<proteinExistence type="predicted"/>
<name>A0AAN6QPK3_9PEZI</name>
<evidence type="ECO:0000313" key="2">
    <source>
        <dbReference type="Proteomes" id="UP001302812"/>
    </source>
</evidence>
<dbReference type="PANTHER" id="PTHR40788">
    <property type="entry name" value="CLR5 DOMAIN-CONTAINING PROTEIN-RELATED"/>
    <property type="match status" value="1"/>
</dbReference>
<organism evidence="1 2">
    <name type="scientific">Canariomyces notabilis</name>
    <dbReference type="NCBI Taxonomy" id="2074819"/>
    <lineage>
        <taxon>Eukaryota</taxon>
        <taxon>Fungi</taxon>
        <taxon>Dikarya</taxon>
        <taxon>Ascomycota</taxon>
        <taxon>Pezizomycotina</taxon>
        <taxon>Sordariomycetes</taxon>
        <taxon>Sordariomycetidae</taxon>
        <taxon>Sordariales</taxon>
        <taxon>Chaetomiaceae</taxon>
        <taxon>Canariomyces</taxon>
    </lineage>
</organism>
<evidence type="ECO:0000313" key="1">
    <source>
        <dbReference type="EMBL" id="KAK4110152.1"/>
    </source>
</evidence>
<gene>
    <name evidence="1" type="ORF">N656DRAFT_838666</name>
</gene>
<keyword evidence="2" id="KW-1185">Reference proteome</keyword>
<dbReference type="Proteomes" id="UP001302812">
    <property type="component" value="Unassembled WGS sequence"/>
</dbReference>
<reference evidence="1" key="2">
    <citation type="submission" date="2023-05" db="EMBL/GenBank/DDBJ databases">
        <authorList>
            <consortium name="Lawrence Berkeley National Laboratory"/>
            <person name="Steindorff A."/>
            <person name="Hensen N."/>
            <person name="Bonometti L."/>
            <person name="Westerberg I."/>
            <person name="Brannstrom I.O."/>
            <person name="Guillou S."/>
            <person name="Cros-Aarteil S."/>
            <person name="Calhoun S."/>
            <person name="Haridas S."/>
            <person name="Kuo A."/>
            <person name="Mondo S."/>
            <person name="Pangilinan J."/>
            <person name="Riley R."/>
            <person name="Labutti K."/>
            <person name="Andreopoulos B."/>
            <person name="Lipzen A."/>
            <person name="Chen C."/>
            <person name="Yanf M."/>
            <person name="Daum C."/>
            <person name="Ng V."/>
            <person name="Clum A."/>
            <person name="Ohm R."/>
            <person name="Martin F."/>
            <person name="Silar P."/>
            <person name="Natvig D."/>
            <person name="Lalanne C."/>
            <person name="Gautier V."/>
            <person name="Ament-Velasquez S.L."/>
            <person name="Kruys A."/>
            <person name="Hutchinson M.I."/>
            <person name="Powell A.J."/>
            <person name="Barry K."/>
            <person name="Miller A.N."/>
            <person name="Grigoriev I.V."/>
            <person name="Debuchy R."/>
            <person name="Gladieux P."/>
            <person name="Thoren M.H."/>
            <person name="Johannesson H."/>
        </authorList>
    </citation>
    <scope>NUCLEOTIDE SEQUENCE</scope>
    <source>
        <strain evidence="1">CBS 508.74</strain>
    </source>
</reference>
<dbReference type="GeneID" id="89943000"/>
<dbReference type="EMBL" id="MU853352">
    <property type="protein sequence ID" value="KAK4110152.1"/>
    <property type="molecule type" value="Genomic_DNA"/>
</dbReference>
<protein>
    <submittedName>
        <fullName evidence="1">Uncharacterized protein</fullName>
    </submittedName>
</protein>
<accession>A0AAN6QPK3</accession>